<name>A0A8R1E382_CAEJA</name>
<feature type="region of interest" description="Disordered" evidence="1">
    <location>
        <begin position="126"/>
        <end position="145"/>
    </location>
</feature>
<dbReference type="AlphaFoldDB" id="A0A8R1E382"/>
<feature type="compositionally biased region" description="Polar residues" evidence="1">
    <location>
        <begin position="49"/>
        <end position="63"/>
    </location>
</feature>
<reference evidence="2" key="2">
    <citation type="submission" date="2022-06" db="UniProtKB">
        <authorList>
            <consortium name="EnsemblMetazoa"/>
        </authorList>
    </citation>
    <scope>IDENTIFICATION</scope>
    <source>
        <strain evidence="2">DF5081</strain>
    </source>
</reference>
<feature type="region of interest" description="Disordered" evidence="1">
    <location>
        <begin position="28"/>
        <end position="74"/>
    </location>
</feature>
<dbReference type="Proteomes" id="UP000005237">
    <property type="component" value="Unassembled WGS sequence"/>
</dbReference>
<evidence type="ECO:0000313" key="3">
    <source>
        <dbReference type="Proteomes" id="UP000005237"/>
    </source>
</evidence>
<evidence type="ECO:0000256" key="1">
    <source>
        <dbReference type="SAM" id="MobiDB-lite"/>
    </source>
</evidence>
<sequence length="145" mass="15351">MSENCSPNRLPVRVHSIFEIAEPITELQSTSSTSPSIIKMEKESCAQDAENSNSANTMTSSISCLEPEPSEPRRISRPASILAQGSEVATGVDGAQSPVVSPSNALVAAPPAMGALVASALQPSDQYFSPVSRGREDEQLEMYVN</sequence>
<evidence type="ECO:0000313" key="2">
    <source>
        <dbReference type="EnsemblMetazoa" id="CJA19952.1"/>
    </source>
</evidence>
<keyword evidence="3" id="KW-1185">Reference proteome</keyword>
<organism evidence="2 3">
    <name type="scientific">Caenorhabditis japonica</name>
    <dbReference type="NCBI Taxonomy" id="281687"/>
    <lineage>
        <taxon>Eukaryota</taxon>
        <taxon>Metazoa</taxon>
        <taxon>Ecdysozoa</taxon>
        <taxon>Nematoda</taxon>
        <taxon>Chromadorea</taxon>
        <taxon>Rhabditida</taxon>
        <taxon>Rhabditina</taxon>
        <taxon>Rhabditomorpha</taxon>
        <taxon>Rhabditoidea</taxon>
        <taxon>Rhabditidae</taxon>
        <taxon>Peloderinae</taxon>
        <taxon>Caenorhabditis</taxon>
    </lineage>
</organism>
<protein>
    <submittedName>
        <fullName evidence="2">Uncharacterized protein</fullName>
    </submittedName>
</protein>
<dbReference type="EnsemblMetazoa" id="CJA19952.1">
    <property type="protein sequence ID" value="CJA19952.1"/>
    <property type="gene ID" value="WBGene00175523"/>
</dbReference>
<accession>A0A8R1E382</accession>
<reference evidence="3" key="1">
    <citation type="submission" date="2010-08" db="EMBL/GenBank/DDBJ databases">
        <authorList>
            <consortium name="Caenorhabditis japonica Sequencing Consortium"/>
            <person name="Wilson R.K."/>
        </authorList>
    </citation>
    <scope>NUCLEOTIDE SEQUENCE [LARGE SCALE GENOMIC DNA]</scope>
    <source>
        <strain evidence="3">DF5081</strain>
    </source>
</reference>
<proteinExistence type="predicted"/>